<dbReference type="InterPro" id="IPR005302">
    <property type="entry name" value="MoCF_Sase_C"/>
</dbReference>
<evidence type="ECO:0000313" key="3">
    <source>
        <dbReference type="Proteomes" id="UP001596481"/>
    </source>
</evidence>
<dbReference type="Pfam" id="PF03473">
    <property type="entry name" value="MOSC"/>
    <property type="match status" value="1"/>
</dbReference>
<dbReference type="PROSITE" id="PS51340">
    <property type="entry name" value="MOSC"/>
    <property type="match status" value="1"/>
</dbReference>
<dbReference type="AlphaFoldDB" id="A0ABD5ZFG4"/>
<name>A0ABD5ZFG4_9EURY</name>
<proteinExistence type="predicted"/>
<dbReference type="RefSeq" id="WP_390222956.1">
    <property type="nucleotide sequence ID" value="NZ_JBHTAA010000005.1"/>
</dbReference>
<comment type="caution">
    <text evidence="2">The sequence shown here is derived from an EMBL/GenBank/DDBJ whole genome shotgun (WGS) entry which is preliminary data.</text>
</comment>
<organism evidence="2 3">
    <name type="scientific">Haloferax namakaokahaiae</name>
    <dbReference type="NCBI Taxonomy" id="1748331"/>
    <lineage>
        <taxon>Archaea</taxon>
        <taxon>Methanobacteriati</taxon>
        <taxon>Methanobacteriota</taxon>
        <taxon>Stenosarchaea group</taxon>
        <taxon>Halobacteria</taxon>
        <taxon>Halobacteriales</taxon>
        <taxon>Haloferacaceae</taxon>
        <taxon>Haloferax</taxon>
    </lineage>
</organism>
<dbReference type="EMBL" id="JBHTAA010000005">
    <property type="protein sequence ID" value="MFC7203618.1"/>
    <property type="molecule type" value="Genomic_DNA"/>
</dbReference>
<dbReference type="Gene3D" id="2.40.33.20">
    <property type="entry name" value="PK beta-barrel domain-like"/>
    <property type="match status" value="1"/>
</dbReference>
<dbReference type="PANTHER" id="PTHR36930:SF1">
    <property type="entry name" value="MOSC DOMAIN-CONTAINING PROTEIN"/>
    <property type="match status" value="1"/>
</dbReference>
<protein>
    <submittedName>
        <fullName evidence="2">MOSC domain-containing protein</fullName>
    </submittedName>
</protein>
<gene>
    <name evidence="2" type="ORF">ACFQJC_08835</name>
</gene>
<accession>A0ABD5ZFG4</accession>
<dbReference type="SUPFAM" id="SSF50800">
    <property type="entry name" value="PK beta-barrel domain-like"/>
    <property type="match status" value="1"/>
</dbReference>
<dbReference type="InterPro" id="IPR011037">
    <property type="entry name" value="Pyrv_Knase-like_insert_dom_sf"/>
</dbReference>
<reference evidence="2 3" key="1">
    <citation type="journal article" date="2019" name="Int. J. Syst. Evol. Microbiol.">
        <title>The Global Catalogue of Microorganisms (GCM) 10K type strain sequencing project: providing services to taxonomists for standard genome sequencing and annotation.</title>
        <authorList>
            <consortium name="The Broad Institute Genomics Platform"/>
            <consortium name="The Broad Institute Genome Sequencing Center for Infectious Disease"/>
            <person name="Wu L."/>
            <person name="Ma J."/>
        </authorList>
    </citation>
    <scope>NUCLEOTIDE SEQUENCE [LARGE SCALE GENOMIC DNA]</scope>
    <source>
        <strain evidence="2 3">DSM 29988</strain>
    </source>
</reference>
<dbReference type="InterPro" id="IPR052716">
    <property type="entry name" value="MOSC_domain"/>
</dbReference>
<dbReference type="PANTHER" id="PTHR36930">
    <property type="entry name" value="METAL-SULFUR CLUSTER BIOSYNTHESIS PROTEINS YUAD-RELATED"/>
    <property type="match status" value="1"/>
</dbReference>
<dbReference type="Proteomes" id="UP001596481">
    <property type="component" value="Unassembled WGS sequence"/>
</dbReference>
<feature type="domain" description="MOSC" evidence="1">
    <location>
        <begin position="22"/>
        <end position="156"/>
    </location>
</feature>
<sequence>MSSGTTGRVEALYTAPGKGEPMVTHDAVVVKPGGIEGDRYFDGTGYYSATDGCQVTLVDAAVLEDARETFDVDLSNGAHRRNVVVSGIDPADLLDSTFTLGEATLRGTRLRPPCAYLAGLIDDEDVIEALREQRGGICAEVVESGRVTVGSGLTITEANPREMGKAIAARLGEEPKVEE</sequence>
<evidence type="ECO:0000313" key="2">
    <source>
        <dbReference type="EMBL" id="MFC7203618.1"/>
    </source>
</evidence>
<keyword evidence="3" id="KW-1185">Reference proteome</keyword>
<evidence type="ECO:0000259" key="1">
    <source>
        <dbReference type="PROSITE" id="PS51340"/>
    </source>
</evidence>